<comment type="caution">
    <text evidence="1">The sequence shown here is derived from an EMBL/GenBank/DDBJ whole genome shotgun (WGS) entry which is preliminary data.</text>
</comment>
<dbReference type="Proteomes" id="UP000306544">
    <property type="component" value="Unassembled WGS sequence"/>
</dbReference>
<gene>
    <name evidence="1" type="ORF">FEF27_11750</name>
</gene>
<keyword evidence="2" id="KW-1185">Reference proteome</keyword>
<dbReference type="RefSeq" id="WP_138171086.1">
    <property type="nucleotide sequence ID" value="NZ_VAWA01000021.1"/>
</dbReference>
<sequence length="237" mass="26858">MSSTEYPFPVAVSQLGEQDSRESQNARAVQWLLEQRGGSIVVVTPQKQFDSDILRRVAASPGVTHLTWRGLFTGSLANHRVLYAWPDRKHLNDLWGADADALVVIEWGRAETATWIEDTNPVRLLPGETVQPAPQPAPVEAAEPLPNGVGEILEHIALWAAGYDSGLKWNEEDKLKADMMNCPERWAPITVEQVRAKCRELKMRPNDIETITGFLERRKQGRRFNVRSTYRDFRFAQ</sequence>
<accession>A0A5R8ZZZ1</accession>
<proteinExistence type="predicted"/>
<protein>
    <submittedName>
        <fullName evidence="1">Uncharacterized protein</fullName>
    </submittedName>
</protein>
<reference evidence="1 2" key="1">
    <citation type="submission" date="2019-05" db="EMBL/GenBank/DDBJ databases">
        <title>Nesterenkonia sp. GY239, isolated from the Southern Atlantic Ocean.</title>
        <authorList>
            <person name="Zhang G."/>
        </authorList>
    </citation>
    <scope>NUCLEOTIDE SEQUENCE [LARGE SCALE GENOMIC DNA]</scope>
    <source>
        <strain evidence="1 2">GY239</strain>
    </source>
</reference>
<organism evidence="1 2">
    <name type="scientific">Nesterenkonia sphaerica</name>
    <dbReference type="NCBI Taxonomy" id="1804988"/>
    <lineage>
        <taxon>Bacteria</taxon>
        <taxon>Bacillati</taxon>
        <taxon>Actinomycetota</taxon>
        <taxon>Actinomycetes</taxon>
        <taxon>Micrococcales</taxon>
        <taxon>Micrococcaceae</taxon>
        <taxon>Nesterenkonia</taxon>
    </lineage>
</organism>
<dbReference type="OrthoDB" id="4558903at2"/>
<evidence type="ECO:0000313" key="2">
    <source>
        <dbReference type="Proteomes" id="UP000306544"/>
    </source>
</evidence>
<dbReference type="EMBL" id="VAWA01000021">
    <property type="protein sequence ID" value="TLP72013.1"/>
    <property type="molecule type" value="Genomic_DNA"/>
</dbReference>
<name>A0A5R8ZZZ1_9MICC</name>
<dbReference type="AlphaFoldDB" id="A0A5R8ZZZ1"/>
<evidence type="ECO:0000313" key="1">
    <source>
        <dbReference type="EMBL" id="TLP72013.1"/>
    </source>
</evidence>